<keyword evidence="3" id="KW-1185">Reference proteome</keyword>
<evidence type="ECO:0000313" key="2">
    <source>
        <dbReference type="EMBL" id="KAJ7634601.1"/>
    </source>
</evidence>
<dbReference type="InterPro" id="IPR000073">
    <property type="entry name" value="AB_hydrolase_1"/>
</dbReference>
<protein>
    <submittedName>
        <fullName evidence="2">Alpha/Beta hydrolase protein</fullName>
    </submittedName>
</protein>
<dbReference type="PANTHER" id="PTHR43798">
    <property type="entry name" value="MONOACYLGLYCEROL LIPASE"/>
    <property type="match status" value="1"/>
</dbReference>
<dbReference type="AlphaFoldDB" id="A0AAD7BYS8"/>
<dbReference type="Proteomes" id="UP001221142">
    <property type="component" value="Unassembled WGS sequence"/>
</dbReference>
<proteinExistence type="predicted"/>
<dbReference type="GO" id="GO:0016020">
    <property type="term" value="C:membrane"/>
    <property type="evidence" value="ECO:0007669"/>
    <property type="project" value="TreeGrafter"/>
</dbReference>
<dbReference type="PANTHER" id="PTHR43798:SF5">
    <property type="entry name" value="MONOACYLGLYCEROL LIPASE ABHD6"/>
    <property type="match status" value="1"/>
</dbReference>
<reference evidence="2" key="1">
    <citation type="submission" date="2023-03" db="EMBL/GenBank/DDBJ databases">
        <title>Massive genome expansion in bonnet fungi (Mycena s.s.) driven by repeated elements and novel gene families across ecological guilds.</title>
        <authorList>
            <consortium name="Lawrence Berkeley National Laboratory"/>
            <person name="Harder C.B."/>
            <person name="Miyauchi S."/>
            <person name="Viragh M."/>
            <person name="Kuo A."/>
            <person name="Thoen E."/>
            <person name="Andreopoulos B."/>
            <person name="Lu D."/>
            <person name="Skrede I."/>
            <person name="Drula E."/>
            <person name="Henrissat B."/>
            <person name="Morin E."/>
            <person name="Kohler A."/>
            <person name="Barry K."/>
            <person name="LaButti K."/>
            <person name="Morin E."/>
            <person name="Salamov A."/>
            <person name="Lipzen A."/>
            <person name="Mereny Z."/>
            <person name="Hegedus B."/>
            <person name="Baldrian P."/>
            <person name="Stursova M."/>
            <person name="Weitz H."/>
            <person name="Taylor A."/>
            <person name="Grigoriev I.V."/>
            <person name="Nagy L.G."/>
            <person name="Martin F."/>
            <person name="Kauserud H."/>
        </authorList>
    </citation>
    <scope>NUCLEOTIDE SEQUENCE</scope>
    <source>
        <strain evidence="2">9284</strain>
    </source>
</reference>
<dbReference type="Gene3D" id="3.40.50.1820">
    <property type="entry name" value="alpha/beta hydrolase"/>
    <property type="match status" value="1"/>
</dbReference>
<comment type="caution">
    <text evidence="2">The sequence shown here is derived from an EMBL/GenBank/DDBJ whole genome shotgun (WGS) entry which is preliminary data.</text>
</comment>
<dbReference type="GO" id="GO:0046464">
    <property type="term" value="P:acylglycerol catabolic process"/>
    <property type="evidence" value="ECO:0007669"/>
    <property type="project" value="TreeGrafter"/>
</dbReference>
<accession>A0AAD7BYS8</accession>
<evidence type="ECO:0000259" key="1">
    <source>
        <dbReference type="Pfam" id="PF00561"/>
    </source>
</evidence>
<dbReference type="SUPFAM" id="SSF53474">
    <property type="entry name" value="alpha/beta-Hydrolases"/>
    <property type="match status" value="1"/>
</dbReference>
<keyword evidence="2" id="KW-0378">Hydrolase</keyword>
<dbReference type="GO" id="GO:0047372">
    <property type="term" value="F:monoacylglycerol lipase activity"/>
    <property type="evidence" value="ECO:0007669"/>
    <property type="project" value="TreeGrafter"/>
</dbReference>
<organism evidence="2 3">
    <name type="scientific">Roridomyces roridus</name>
    <dbReference type="NCBI Taxonomy" id="1738132"/>
    <lineage>
        <taxon>Eukaryota</taxon>
        <taxon>Fungi</taxon>
        <taxon>Dikarya</taxon>
        <taxon>Basidiomycota</taxon>
        <taxon>Agaricomycotina</taxon>
        <taxon>Agaricomycetes</taxon>
        <taxon>Agaricomycetidae</taxon>
        <taxon>Agaricales</taxon>
        <taxon>Marasmiineae</taxon>
        <taxon>Mycenaceae</taxon>
        <taxon>Roridomyces</taxon>
    </lineage>
</organism>
<dbReference type="InterPro" id="IPR029058">
    <property type="entry name" value="AB_hydrolase_fold"/>
</dbReference>
<sequence length="337" mass="36745">MPQIKIKSGSGSASIHYTISTPKNASAKSIDKTLPTVLFIHPVYIASELFQLQFADPNLRRFNLIALDLRSHGETTAKVPSTYGREAAAEDVMKFMEALHLPPCHFVGVSMGSCISWQFAISYPNQALSLTMISPLPLTEPEDVAEGRTEIYECWVEAFQTGGKVDQSALLDAVCGAVQLGFNGQQTSLIDALTKNAVPHALRNWGPKQLNEYRTATLDFFVNRKAQTPAAVRKITCPIKLVHCGADIAYGLEYTSDVEKLMHDNGVDVSLVVVPDAVHFGNVSHAKEINAEIYKSVIRNTHGMIIPAAPSSVVSPFTAGLMKAGYDNDEDSDDDDY</sequence>
<evidence type="ECO:0000313" key="3">
    <source>
        <dbReference type="Proteomes" id="UP001221142"/>
    </source>
</evidence>
<gene>
    <name evidence="2" type="ORF">FB45DRAFT_470275</name>
</gene>
<dbReference type="InterPro" id="IPR050266">
    <property type="entry name" value="AB_hydrolase_sf"/>
</dbReference>
<name>A0AAD7BYS8_9AGAR</name>
<dbReference type="Pfam" id="PF00561">
    <property type="entry name" value="Abhydrolase_1"/>
    <property type="match status" value="1"/>
</dbReference>
<feature type="domain" description="AB hydrolase-1" evidence="1">
    <location>
        <begin position="36"/>
        <end position="145"/>
    </location>
</feature>
<dbReference type="EMBL" id="JARKIF010000007">
    <property type="protein sequence ID" value="KAJ7634601.1"/>
    <property type="molecule type" value="Genomic_DNA"/>
</dbReference>